<keyword evidence="1" id="KW-0175">Coiled coil</keyword>
<protein>
    <submittedName>
        <fullName evidence="3">Uncharacterized protein</fullName>
    </submittedName>
</protein>
<feature type="coiled-coil region" evidence="1">
    <location>
        <begin position="626"/>
        <end position="653"/>
    </location>
</feature>
<feature type="compositionally biased region" description="Polar residues" evidence="2">
    <location>
        <begin position="176"/>
        <end position="218"/>
    </location>
</feature>
<feature type="region of interest" description="Disordered" evidence="2">
    <location>
        <begin position="342"/>
        <end position="369"/>
    </location>
</feature>
<proteinExistence type="predicted"/>
<feature type="compositionally biased region" description="Polar residues" evidence="2">
    <location>
        <begin position="360"/>
        <end position="369"/>
    </location>
</feature>
<feature type="region of interest" description="Disordered" evidence="2">
    <location>
        <begin position="381"/>
        <end position="424"/>
    </location>
</feature>
<organism evidence="3 4">
    <name type="scientific">Nyssa sinensis</name>
    <dbReference type="NCBI Taxonomy" id="561372"/>
    <lineage>
        <taxon>Eukaryota</taxon>
        <taxon>Viridiplantae</taxon>
        <taxon>Streptophyta</taxon>
        <taxon>Embryophyta</taxon>
        <taxon>Tracheophyta</taxon>
        <taxon>Spermatophyta</taxon>
        <taxon>Magnoliopsida</taxon>
        <taxon>eudicotyledons</taxon>
        <taxon>Gunneridae</taxon>
        <taxon>Pentapetalae</taxon>
        <taxon>asterids</taxon>
        <taxon>Cornales</taxon>
        <taxon>Nyssaceae</taxon>
        <taxon>Nyssa</taxon>
    </lineage>
</organism>
<feature type="compositionally biased region" description="Low complexity" evidence="2">
    <location>
        <begin position="250"/>
        <end position="288"/>
    </location>
</feature>
<feature type="compositionally biased region" description="Low complexity" evidence="2">
    <location>
        <begin position="344"/>
        <end position="359"/>
    </location>
</feature>
<gene>
    <name evidence="3" type="ORF">F0562_026049</name>
</gene>
<reference evidence="3 4" key="1">
    <citation type="submission" date="2019-09" db="EMBL/GenBank/DDBJ databases">
        <title>A chromosome-level genome assembly of the Chinese tupelo Nyssa sinensis.</title>
        <authorList>
            <person name="Yang X."/>
            <person name="Kang M."/>
            <person name="Yang Y."/>
            <person name="Xiong H."/>
            <person name="Wang M."/>
            <person name="Zhang Z."/>
            <person name="Wang Z."/>
            <person name="Wu H."/>
            <person name="Ma T."/>
            <person name="Liu J."/>
            <person name="Xi Z."/>
        </authorList>
    </citation>
    <scope>NUCLEOTIDE SEQUENCE [LARGE SCALE GENOMIC DNA]</scope>
    <source>
        <strain evidence="3">J267</strain>
        <tissue evidence="3">Leaf</tissue>
    </source>
</reference>
<evidence type="ECO:0000256" key="2">
    <source>
        <dbReference type="SAM" id="MobiDB-lite"/>
    </source>
</evidence>
<dbReference type="EMBL" id="CM018037">
    <property type="protein sequence ID" value="KAA8539357.1"/>
    <property type="molecule type" value="Genomic_DNA"/>
</dbReference>
<sequence length="659" mass="71972">MDAGGNKTHLEVEKLLPPIDISSEDDFLIASPFRDILQDLRLSGVLDPEELSIMNRGFEKDEAHELPSIQEDVIWRSADAESILDSDDFSLEGIDANLFEDVRASIQRSSKMYNVGSSGCKSGFGGAGMQNIHSSKKLDVSSRNRVKSMPAFIRQSINMQGSERIKKEASIRPQMVQHTARSGESNSSSLKPPNILRQTNLISGRQTERASSGTNYVQKENKIAKAGSGQGSMVSKKSGLGDSYGLTNTSKPSPKSSSSVSLNARNDSTCSSYDTSSSASYSKSSSNSLRRKTESRNTKAAASVSTSNTPLRYSTRSKIGLGNPILSIHLLSMSNHSSCTSPASSIDGWSSESSTSTSTVNQRSISSEASLDTTSFKGAHFGSDQASDLQSHPCDQSSFCQESPSRGTDPVAAEPTRNFKPSGLRMPSPKIGFFDEHKSMVPAVGGFSQVHFEVQSALPYFNRATNRKRVGKLQTFPGIGDLKLGSQQIGVRHPALDAAPKAHIDISPEVGREKCLKTRTVGAEGHDTRKFSLHSSLREEGKGTEWILRNKLGIERKGNPRLRANKISANKDESVLSQEINPYKKEHEETSQHHLENGLHLLHKNKKENLSNCEDRANGLSRCFEVIDLSRDMTALKKRIAELLESIKKVLHRHLLKGG</sequence>
<name>A0A5J5BCB2_9ASTE</name>
<evidence type="ECO:0000256" key="1">
    <source>
        <dbReference type="SAM" id="Coils"/>
    </source>
</evidence>
<feature type="region of interest" description="Disordered" evidence="2">
    <location>
        <begin position="163"/>
        <end position="317"/>
    </location>
</feature>
<accession>A0A5J5BCB2</accession>
<feature type="compositionally biased region" description="Polar residues" evidence="2">
    <location>
        <begin position="384"/>
        <end position="406"/>
    </location>
</feature>
<dbReference type="InterPro" id="IPR045882">
    <property type="entry name" value="GPT1/2"/>
</dbReference>
<evidence type="ECO:0000313" key="4">
    <source>
        <dbReference type="Proteomes" id="UP000325577"/>
    </source>
</evidence>
<feature type="compositionally biased region" description="Polar residues" evidence="2">
    <location>
        <begin position="298"/>
        <end position="317"/>
    </location>
</feature>
<dbReference type="Proteomes" id="UP000325577">
    <property type="component" value="Linkage Group LG14"/>
</dbReference>
<dbReference type="GO" id="GO:0008017">
    <property type="term" value="F:microtubule binding"/>
    <property type="evidence" value="ECO:0007669"/>
    <property type="project" value="InterPro"/>
</dbReference>
<dbReference type="AlphaFoldDB" id="A0A5J5BCB2"/>
<keyword evidence="4" id="KW-1185">Reference proteome</keyword>
<dbReference type="PANTHER" id="PTHR33737">
    <property type="entry name" value="OS05G0121800 PROTEIN"/>
    <property type="match status" value="1"/>
</dbReference>
<dbReference type="OrthoDB" id="1931260at2759"/>
<dbReference type="PANTHER" id="PTHR33737:SF23">
    <property type="entry name" value="DUF3741 DOMAIN-CONTAINING PROTEIN"/>
    <property type="match status" value="1"/>
</dbReference>
<evidence type="ECO:0000313" key="3">
    <source>
        <dbReference type="EMBL" id="KAA8539357.1"/>
    </source>
</evidence>